<proteinExistence type="predicted"/>
<dbReference type="Proteomes" id="UP000232323">
    <property type="component" value="Unassembled WGS sequence"/>
</dbReference>
<sequence length="103" mass="11673">MKPRVEAKAAQKADVAMDQSCPAHVFCPISKRLLLRRWMHSLISDHYVMPPPQYLLKTLDEHPQKVPPLLKPSDLLINGTMNIICTRSSTLFEGLKQVHCLKG</sequence>
<gene>
    <name evidence="1" type="ORF">CEUSTIGMA_g442.t1</name>
</gene>
<dbReference type="EMBL" id="BEGY01000002">
    <property type="protein sequence ID" value="GAX72990.1"/>
    <property type="molecule type" value="Genomic_DNA"/>
</dbReference>
<keyword evidence="2" id="KW-1185">Reference proteome</keyword>
<evidence type="ECO:0000313" key="1">
    <source>
        <dbReference type="EMBL" id="GAX72990.1"/>
    </source>
</evidence>
<reference evidence="1 2" key="1">
    <citation type="submission" date="2017-08" db="EMBL/GenBank/DDBJ databases">
        <title>Acidophilic green algal genome provides insights into adaptation to an acidic environment.</title>
        <authorList>
            <person name="Hirooka S."/>
            <person name="Hirose Y."/>
            <person name="Kanesaki Y."/>
            <person name="Higuchi S."/>
            <person name="Fujiwara T."/>
            <person name="Onuma R."/>
            <person name="Era A."/>
            <person name="Ohbayashi R."/>
            <person name="Uzuka A."/>
            <person name="Nozaki H."/>
            <person name="Yoshikawa H."/>
            <person name="Miyagishima S.Y."/>
        </authorList>
    </citation>
    <scope>NUCLEOTIDE SEQUENCE [LARGE SCALE GENOMIC DNA]</scope>
    <source>
        <strain evidence="1 2">NIES-2499</strain>
    </source>
</reference>
<name>A0A250WR08_9CHLO</name>
<protein>
    <submittedName>
        <fullName evidence="1">Uncharacterized protein</fullName>
    </submittedName>
</protein>
<accession>A0A250WR08</accession>
<comment type="caution">
    <text evidence="1">The sequence shown here is derived from an EMBL/GenBank/DDBJ whole genome shotgun (WGS) entry which is preliminary data.</text>
</comment>
<evidence type="ECO:0000313" key="2">
    <source>
        <dbReference type="Proteomes" id="UP000232323"/>
    </source>
</evidence>
<dbReference type="AlphaFoldDB" id="A0A250WR08"/>
<organism evidence="1 2">
    <name type="scientific">Chlamydomonas eustigma</name>
    <dbReference type="NCBI Taxonomy" id="1157962"/>
    <lineage>
        <taxon>Eukaryota</taxon>
        <taxon>Viridiplantae</taxon>
        <taxon>Chlorophyta</taxon>
        <taxon>core chlorophytes</taxon>
        <taxon>Chlorophyceae</taxon>
        <taxon>CS clade</taxon>
        <taxon>Chlamydomonadales</taxon>
        <taxon>Chlamydomonadaceae</taxon>
        <taxon>Chlamydomonas</taxon>
    </lineage>
</organism>